<dbReference type="STRING" id="284592.Q6BWR9"/>
<dbReference type="AlphaFoldDB" id="Q6BWR9"/>
<dbReference type="PRINTS" id="PR00363">
    <property type="entry name" value="CYTOCHROMEB5"/>
</dbReference>
<evidence type="ECO:0000256" key="4">
    <source>
        <dbReference type="ARBA" id="ARBA00022723"/>
    </source>
</evidence>
<dbReference type="PANTHER" id="PTHR19359:SF95">
    <property type="entry name" value="CYTOCHROME B5 TYPE B"/>
    <property type="match status" value="1"/>
</dbReference>
<dbReference type="PANTHER" id="PTHR19359">
    <property type="entry name" value="CYTOCHROME B5"/>
    <property type="match status" value="1"/>
</dbReference>
<evidence type="ECO:0000256" key="9">
    <source>
        <dbReference type="SAM" id="Phobius"/>
    </source>
</evidence>
<dbReference type="GO" id="GO:0020037">
    <property type="term" value="F:heme binding"/>
    <property type="evidence" value="ECO:0007669"/>
    <property type="project" value="TreeGrafter"/>
</dbReference>
<dbReference type="InParanoid" id="Q6BWR9"/>
<dbReference type="Proteomes" id="UP000000599">
    <property type="component" value="Chromosome B"/>
</dbReference>
<keyword evidence="12" id="KW-1185">Reference proteome</keyword>
<keyword evidence="3 9" id="KW-0812">Transmembrane</keyword>
<dbReference type="GeneID" id="2913260"/>
<accession>Q6BWR9</accession>
<dbReference type="InterPro" id="IPR050668">
    <property type="entry name" value="Cytochrome_b5"/>
</dbReference>
<dbReference type="EMBL" id="CR382134">
    <property type="protein sequence ID" value="CAG85354.2"/>
    <property type="molecule type" value="Genomic_DNA"/>
</dbReference>
<feature type="transmembrane region" description="Helical" evidence="9">
    <location>
        <begin position="140"/>
        <end position="159"/>
    </location>
</feature>
<keyword evidence="9" id="KW-1133">Transmembrane helix</keyword>
<reference evidence="11 12" key="1">
    <citation type="journal article" date="2004" name="Nature">
        <title>Genome evolution in yeasts.</title>
        <authorList>
            <consortium name="Genolevures"/>
            <person name="Dujon B."/>
            <person name="Sherman D."/>
            <person name="Fischer G."/>
            <person name="Durrens P."/>
            <person name="Casaregola S."/>
            <person name="Lafontaine I."/>
            <person name="de Montigny J."/>
            <person name="Marck C."/>
            <person name="Neuveglise C."/>
            <person name="Talla E."/>
            <person name="Goffard N."/>
            <person name="Frangeul L."/>
            <person name="Aigle M."/>
            <person name="Anthouard V."/>
            <person name="Babour A."/>
            <person name="Barbe V."/>
            <person name="Barnay S."/>
            <person name="Blanchin S."/>
            <person name="Beckerich J.M."/>
            <person name="Beyne E."/>
            <person name="Bleykasten C."/>
            <person name="Boisrame A."/>
            <person name="Boyer J."/>
            <person name="Cattolico L."/>
            <person name="Confanioleri F."/>
            <person name="de Daruvar A."/>
            <person name="Despons L."/>
            <person name="Fabre E."/>
            <person name="Fairhead C."/>
            <person name="Ferry-Dumazet H."/>
            <person name="Groppi A."/>
            <person name="Hantraye F."/>
            <person name="Hennequin C."/>
            <person name="Jauniaux N."/>
            <person name="Joyet P."/>
            <person name="Kachouri R."/>
            <person name="Kerrest A."/>
            <person name="Koszul R."/>
            <person name="Lemaire M."/>
            <person name="Lesur I."/>
            <person name="Ma L."/>
            <person name="Muller H."/>
            <person name="Nicaud J.M."/>
            <person name="Nikolski M."/>
            <person name="Oztas S."/>
            <person name="Ozier-Kalogeropoulos O."/>
            <person name="Pellenz S."/>
            <person name="Potier S."/>
            <person name="Richard G.F."/>
            <person name="Straub M.L."/>
            <person name="Suleau A."/>
            <person name="Swennene D."/>
            <person name="Tekaia F."/>
            <person name="Wesolowski-Louvel M."/>
            <person name="Westhof E."/>
            <person name="Wirth B."/>
            <person name="Zeniou-Meyer M."/>
            <person name="Zivanovic I."/>
            <person name="Bolotin-Fukuhara M."/>
            <person name="Thierry A."/>
            <person name="Bouchier C."/>
            <person name="Caudron B."/>
            <person name="Scarpelli C."/>
            <person name="Gaillardin C."/>
            <person name="Weissenbach J."/>
            <person name="Wincker P."/>
            <person name="Souciet J.L."/>
        </authorList>
    </citation>
    <scope>NUCLEOTIDE SEQUENCE [LARGE SCALE GENOMIC DNA]</scope>
    <source>
        <strain evidence="12">ATCC 36239 / CBS 767 / BCRC 21394 / JCM 1990 / NBRC 0083 / IGC 2968</strain>
    </source>
</reference>
<dbReference type="InterPro" id="IPR001199">
    <property type="entry name" value="Cyt_B5-like_heme/steroid-bd"/>
</dbReference>
<keyword evidence="6 9" id="KW-0472">Membrane</keyword>
<dbReference type="InterPro" id="IPR036400">
    <property type="entry name" value="Cyt_B5-like_heme/steroid_sf"/>
</dbReference>
<comment type="subcellular location">
    <subcellularLocation>
        <location evidence="1">Membrane</location>
    </subcellularLocation>
</comment>
<evidence type="ECO:0000256" key="7">
    <source>
        <dbReference type="ARBA" id="ARBA00038168"/>
    </source>
</evidence>
<protein>
    <submittedName>
        <fullName evidence="11">DEHA2B09196p</fullName>
    </submittedName>
</protein>
<keyword evidence="5" id="KW-0408">Iron</keyword>
<dbReference type="VEuPathDB" id="FungiDB:DEHA2B09196g"/>
<proteinExistence type="inferred from homology"/>
<dbReference type="OrthoDB" id="260519at2759"/>
<feature type="compositionally biased region" description="Polar residues" evidence="8">
    <location>
        <begin position="100"/>
        <end position="116"/>
    </location>
</feature>
<dbReference type="OMA" id="WILYPVI"/>
<dbReference type="Gene3D" id="3.10.120.10">
    <property type="entry name" value="Cytochrome b5-like heme/steroid binding domain"/>
    <property type="match status" value="1"/>
</dbReference>
<evidence type="ECO:0000256" key="3">
    <source>
        <dbReference type="ARBA" id="ARBA00022692"/>
    </source>
</evidence>
<evidence type="ECO:0000313" key="12">
    <source>
        <dbReference type="Proteomes" id="UP000000599"/>
    </source>
</evidence>
<gene>
    <name evidence="11" type="ordered locus">DEHA2B09196g</name>
</gene>
<keyword evidence="2" id="KW-0349">Heme</keyword>
<dbReference type="SMART" id="SM01117">
    <property type="entry name" value="Cyt-b5"/>
    <property type="match status" value="1"/>
</dbReference>
<dbReference type="Pfam" id="PF00173">
    <property type="entry name" value="Cyt-b5"/>
    <property type="match status" value="1"/>
</dbReference>
<dbReference type="KEGG" id="dha:DEHA2B09196g"/>
<dbReference type="GO" id="GO:0016020">
    <property type="term" value="C:membrane"/>
    <property type="evidence" value="ECO:0007669"/>
    <property type="project" value="UniProtKB-SubCell"/>
</dbReference>
<evidence type="ECO:0000256" key="2">
    <source>
        <dbReference type="ARBA" id="ARBA00022617"/>
    </source>
</evidence>
<feature type="region of interest" description="Disordered" evidence="8">
    <location>
        <begin position="100"/>
        <end position="124"/>
    </location>
</feature>
<organism evidence="11 12">
    <name type="scientific">Debaryomyces hansenii (strain ATCC 36239 / CBS 767 / BCRC 21394 / JCM 1990 / NBRC 0083 / IGC 2968)</name>
    <name type="common">Yeast</name>
    <name type="synonym">Torulaspora hansenii</name>
    <dbReference type="NCBI Taxonomy" id="284592"/>
    <lineage>
        <taxon>Eukaryota</taxon>
        <taxon>Fungi</taxon>
        <taxon>Dikarya</taxon>
        <taxon>Ascomycota</taxon>
        <taxon>Saccharomycotina</taxon>
        <taxon>Pichiomycetes</taxon>
        <taxon>Debaryomycetaceae</taxon>
        <taxon>Debaryomyces</taxon>
    </lineage>
</organism>
<dbReference type="SUPFAM" id="SSF55856">
    <property type="entry name" value="Cytochrome b5-like heme/steroid binding domain"/>
    <property type="match status" value="1"/>
</dbReference>
<evidence type="ECO:0000256" key="8">
    <source>
        <dbReference type="SAM" id="MobiDB-lite"/>
    </source>
</evidence>
<sequence length="170" mass="19363">MTSRRYQEKGQEMGRPHQTFTLDEIKSHDSSNDLWMVIYNKVYDVTSFTSKHPGSAEILLDCGGVDATEAFEDVAHSDDAFQMLKPYFIGDLAPADCRKYSSSRNPSSNMDFSNNTQKKEEVPKRQECKLKLPNNFLEKLSIILLIMIATLSVILYLSLQKMKWSCPGLL</sequence>
<dbReference type="HOGENOM" id="CLU_102602_3_1_1"/>
<evidence type="ECO:0000259" key="10">
    <source>
        <dbReference type="PROSITE" id="PS50255"/>
    </source>
</evidence>
<dbReference type="GO" id="GO:0046872">
    <property type="term" value="F:metal ion binding"/>
    <property type="evidence" value="ECO:0007669"/>
    <property type="project" value="UniProtKB-KW"/>
</dbReference>
<evidence type="ECO:0000256" key="6">
    <source>
        <dbReference type="ARBA" id="ARBA00023136"/>
    </source>
</evidence>
<dbReference type="eggNOG" id="KOG0537">
    <property type="taxonomic scope" value="Eukaryota"/>
</dbReference>
<evidence type="ECO:0000313" key="11">
    <source>
        <dbReference type="EMBL" id="CAG85354.2"/>
    </source>
</evidence>
<dbReference type="FunFam" id="3.10.120.10:FF:000002">
    <property type="entry name" value="Cytochrome b5 type B"/>
    <property type="match status" value="1"/>
</dbReference>
<feature type="domain" description="Cytochrome b5 heme-binding" evidence="10">
    <location>
        <begin position="17"/>
        <end position="93"/>
    </location>
</feature>
<evidence type="ECO:0000256" key="5">
    <source>
        <dbReference type="ARBA" id="ARBA00023004"/>
    </source>
</evidence>
<dbReference type="RefSeq" id="XP_457350.2">
    <property type="nucleotide sequence ID" value="XM_457350.2"/>
</dbReference>
<name>Q6BWR9_DEBHA</name>
<comment type="similarity">
    <text evidence="7">Belongs to the cytochrome b5 family.</text>
</comment>
<dbReference type="PROSITE" id="PS50255">
    <property type="entry name" value="CYTOCHROME_B5_2"/>
    <property type="match status" value="1"/>
</dbReference>
<keyword evidence="4" id="KW-0479">Metal-binding</keyword>
<evidence type="ECO:0000256" key="1">
    <source>
        <dbReference type="ARBA" id="ARBA00004370"/>
    </source>
</evidence>